<proteinExistence type="predicted"/>
<accession>A0A858SRV8</accession>
<name>A0A858SRV8_9RHOB</name>
<keyword evidence="3" id="KW-1185">Reference proteome</keyword>
<dbReference type="Gene3D" id="3.40.50.10140">
    <property type="entry name" value="Toll/interleukin-1 receptor homology (TIR) domain"/>
    <property type="match status" value="1"/>
</dbReference>
<dbReference type="SUPFAM" id="SSF52200">
    <property type="entry name" value="Toll/Interleukin receptor TIR domain"/>
    <property type="match status" value="1"/>
</dbReference>
<protein>
    <submittedName>
        <fullName evidence="2">TIR domain-containing protein</fullName>
    </submittedName>
</protein>
<feature type="domain" description="TIR" evidence="1">
    <location>
        <begin position="2"/>
        <end position="76"/>
    </location>
</feature>
<gene>
    <name evidence="2" type="ORF">G3256_10835</name>
</gene>
<dbReference type="Pfam" id="PF13676">
    <property type="entry name" value="TIR_2"/>
    <property type="match status" value="1"/>
</dbReference>
<dbReference type="EMBL" id="CP048788">
    <property type="protein sequence ID" value="QJF51619.1"/>
    <property type="molecule type" value="Genomic_DNA"/>
</dbReference>
<dbReference type="GO" id="GO:0007165">
    <property type="term" value="P:signal transduction"/>
    <property type="evidence" value="ECO:0007669"/>
    <property type="project" value="InterPro"/>
</dbReference>
<dbReference type="Proteomes" id="UP000503308">
    <property type="component" value="Chromosome"/>
</dbReference>
<dbReference type="InterPro" id="IPR035897">
    <property type="entry name" value="Toll_tir_struct_dom_sf"/>
</dbReference>
<evidence type="ECO:0000313" key="2">
    <source>
        <dbReference type="EMBL" id="QJF51619.1"/>
    </source>
</evidence>
<dbReference type="AlphaFoldDB" id="A0A858SRV8"/>
<reference evidence="2 3" key="1">
    <citation type="submission" date="2020-02" db="EMBL/GenBank/DDBJ databases">
        <title>Genome sequence of Roseobacter ponti.</title>
        <authorList>
            <person name="Hollensteiner J."/>
            <person name="Schneider D."/>
            <person name="Poehlein A."/>
            <person name="Daniel R."/>
        </authorList>
    </citation>
    <scope>NUCLEOTIDE SEQUENCE [LARGE SCALE GENOMIC DNA]</scope>
    <source>
        <strain evidence="2 3">DSM 106830</strain>
    </source>
</reference>
<evidence type="ECO:0000313" key="3">
    <source>
        <dbReference type="Proteomes" id="UP000503308"/>
    </source>
</evidence>
<organism evidence="2 3">
    <name type="scientific">Roseobacter ponti</name>
    <dbReference type="NCBI Taxonomy" id="1891787"/>
    <lineage>
        <taxon>Bacteria</taxon>
        <taxon>Pseudomonadati</taxon>
        <taxon>Pseudomonadota</taxon>
        <taxon>Alphaproteobacteria</taxon>
        <taxon>Rhodobacterales</taxon>
        <taxon>Roseobacteraceae</taxon>
        <taxon>Roseobacter</taxon>
    </lineage>
</organism>
<dbReference type="KEGG" id="rpon:G3256_10835"/>
<sequence length="106" mass="11620">MQAGDDWKEEIAKEIEDCSAAILLVSADFPASDFIVTEELPPLLEAAKKRVARIIPTITKACLFPEIDELSKFQAINPPSKALITMTEGEAEEAYLKLASTIKTLL</sequence>
<evidence type="ECO:0000259" key="1">
    <source>
        <dbReference type="Pfam" id="PF13676"/>
    </source>
</evidence>
<dbReference type="InterPro" id="IPR000157">
    <property type="entry name" value="TIR_dom"/>
</dbReference>